<organism evidence="1 2">
    <name type="scientific">Dendrobium chrysotoxum</name>
    <name type="common">Orchid</name>
    <dbReference type="NCBI Taxonomy" id="161865"/>
    <lineage>
        <taxon>Eukaryota</taxon>
        <taxon>Viridiplantae</taxon>
        <taxon>Streptophyta</taxon>
        <taxon>Embryophyta</taxon>
        <taxon>Tracheophyta</taxon>
        <taxon>Spermatophyta</taxon>
        <taxon>Magnoliopsida</taxon>
        <taxon>Liliopsida</taxon>
        <taxon>Asparagales</taxon>
        <taxon>Orchidaceae</taxon>
        <taxon>Epidendroideae</taxon>
        <taxon>Malaxideae</taxon>
        <taxon>Dendrobiinae</taxon>
        <taxon>Dendrobium</taxon>
    </lineage>
</organism>
<reference evidence="1 2" key="1">
    <citation type="journal article" date="2021" name="Hortic Res">
        <title>Chromosome-scale assembly of the Dendrobium chrysotoxum genome enhances the understanding of orchid evolution.</title>
        <authorList>
            <person name="Zhang Y."/>
            <person name="Zhang G.Q."/>
            <person name="Zhang D."/>
            <person name="Liu X.D."/>
            <person name="Xu X.Y."/>
            <person name="Sun W.H."/>
            <person name="Yu X."/>
            <person name="Zhu X."/>
            <person name="Wang Z.W."/>
            <person name="Zhao X."/>
            <person name="Zhong W.Y."/>
            <person name="Chen H."/>
            <person name="Yin W.L."/>
            <person name="Huang T."/>
            <person name="Niu S.C."/>
            <person name="Liu Z.J."/>
        </authorList>
    </citation>
    <scope>NUCLEOTIDE SEQUENCE [LARGE SCALE GENOMIC DNA]</scope>
    <source>
        <strain evidence="1">Lindl</strain>
    </source>
</reference>
<dbReference type="AlphaFoldDB" id="A0AAV7G5M0"/>
<sequence>MPAGTTPENWLLLRRTRYRLGHWPRPIGRLPENLLLMRRSCSSTPPSHIPPGTSPENWLFERSRYMSGE</sequence>
<name>A0AAV7G5M0_DENCH</name>
<dbReference type="EMBL" id="JAGFBR010000018">
    <property type="protein sequence ID" value="KAH0450767.1"/>
    <property type="molecule type" value="Genomic_DNA"/>
</dbReference>
<proteinExistence type="predicted"/>
<comment type="caution">
    <text evidence="1">The sequence shown here is derived from an EMBL/GenBank/DDBJ whole genome shotgun (WGS) entry which is preliminary data.</text>
</comment>
<protein>
    <recommendedName>
        <fullName evidence="3">Ycf15</fullName>
    </recommendedName>
</protein>
<dbReference type="Proteomes" id="UP000775213">
    <property type="component" value="Unassembled WGS sequence"/>
</dbReference>
<gene>
    <name evidence="1" type="ORF">IEQ34_021459</name>
</gene>
<evidence type="ECO:0000313" key="1">
    <source>
        <dbReference type="EMBL" id="KAH0450767.1"/>
    </source>
</evidence>
<keyword evidence="2" id="KW-1185">Reference proteome</keyword>
<evidence type="ECO:0000313" key="2">
    <source>
        <dbReference type="Proteomes" id="UP000775213"/>
    </source>
</evidence>
<accession>A0AAV7G5M0</accession>
<evidence type="ECO:0008006" key="3">
    <source>
        <dbReference type="Google" id="ProtNLM"/>
    </source>
</evidence>